<dbReference type="EMBL" id="CP116221">
    <property type="protein sequence ID" value="WCO02389.1"/>
    <property type="molecule type" value="Genomic_DNA"/>
</dbReference>
<dbReference type="InterPro" id="IPR045864">
    <property type="entry name" value="aa-tRNA-synth_II/BPL/LPL"/>
</dbReference>
<dbReference type="PANTHER" id="PTHR12835:SF5">
    <property type="entry name" value="BIOTIN--PROTEIN LIGASE"/>
    <property type="match status" value="1"/>
</dbReference>
<organism evidence="3 4">
    <name type="scientific">Psychroserpens ponticola</name>
    <dbReference type="NCBI Taxonomy" id="2932268"/>
    <lineage>
        <taxon>Bacteria</taxon>
        <taxon>Pseudomonadati</taxon>
        <taxon>Bacteroidota</taxon>
        <taxon>Flavobacteriia</taxon>
        <taxon>Flavobacteriales</taxon>
        <taxon>Flavobacteriaceae</taxon>
        <taxon>Psychroserpens</taxon>
    </lineage>
</organism>
<keyword evidence="4" id="KW-1185">Reference proteome</keyword>
<feature type="domain" description="BPL/LPL catalytic" evidence="2">
    <location>
        <begin position="1"/>
        <end position="177"/>
    </location>
</feature>
<dbReference type="SUPFAM" id="SSF55681">
    <property type="entry name" value="Class II aaRS and biotin synthetases"/>
    <property type="match status" value="1"/>
</dbReference>
<reference evidence="3 4" key="1">
    <citation type="submission" date="2023-01" db="EMBL/GenBank/DDBJ databases">
        <title>Psychroserpens ponticola sp. nov., isolated from seawater.</title>
        <authorList>
            <person name="Kristyanto S."/>
            <person name="Jung J."/>
            <person name="Kim J.M."/>
            <person name="Jeon C.O."/>
        </authorList>
    </citation>
    <scope>NUCLEOTIDE SEQUENCE [LARGE SCALE GENOMIC DNA]</scope>
    <source>
        <strain evidence="3 4">MSW6</strain>
    </source>
</reference>
<protein>
    <submittedName>
        <fullName evidence="3">Biotin--[acetyl-CoA-carboxylase] ligase</fullName>
        <ecNumber evidence="3">6.3.4.15</ecNumber>
    </submittedName>
</protein>
<dbReference type="Gene3D" id="3.30.930.10">
    <property type="entry name" value="Bira Bifunctional Protein, Domain 2"/>
    <property type="match status" value="1"/>
</dbReference>
<dbReference type="PROSITE" id="PS51733">
    <property type="entry name" value="BPL_LPL_CATALYTIC"/>
    <property type="match status" value="1"/>
</dbReference>
<sequence length="243" mass="27579">MRTIKLNAIDSTNSFLRQLSAEETVEDFTVVTAEHQTGGRGQMGTKWESQSAKNLMFSVFKDTRVLDVECHFYLSMAVSLAVFEALKSFQITSLKIKWPNDILSDQQKVCGILIENVIKQNQLQSSIIGIGINVNQTIFNDLPNATSMQLISGTHFNRDQVLQEVLNQLKHYISFLDSKSYDLLKQAYENNLFRKDKPSTFKDKQGNLFSGYIKGVSNSGHLKVLIEDGIVKLYELKEVQLLF</sequence>
<dbReference type="RefSeq" id="WP_249994852.1">
    <property type="nucleotide sequence ID" value="NZ_CP116221.1"/>
</dbReference>
<evidence type="ECO:0000313" key="4">
    <source>
        <dbReference type="Proteomes" id="UP001202717"/>
    </source>
</evidence>
<proteinExistence type="predicted"/>
<evidence type="ECO:0000313" key="3">
    <source>
        <dbReference type="EMBL" id="WCO02389.1"/>
    </source>
</evidence>
<dbReference type="Pfam" id="PF03099">
    <property type="entry name" value="BPL_LplA_LipB"/>
    <property type="match status" value="1"/>
</dbReference>
<dbReference type="InterPro" id="IPR004143">
    <property type="entry name" value="BPL_LPL_catalytic"/>
</dbReference>
<dbReference type="CDD" id="cd16442">
    <property type="entry name" value="BPL"/>
    <property type="match status" value="1"/>
</dbReference>
<evidence type="ECO:0000256" key="1">
    <source>
        <dbReference type="ARBA" id="ARBA00022598"/>
    </source>
</evidence>
<name>A0ABY7RZQ6_9FLAO</name>
<dbReference type="EC" id="6.3.4.15" evidence="3"/>
<gene>
    <name evidence="3" type="ORF">MUN68_002590</name>
</gene>
<dbReference type="GO" id="GO:0004077">
    <property type="term" value="F:biotin--[biotin carboxyl-carrier protein] ligase activity"/>
    <property type="evidence" value="ECO:0007669"/>
    <property type="project" value="UniProtKB-EC"/>
</dbReference>
<dbReference type="InterPro" id="IPR004408">
    <property type="entry name" value="Biotin_CoA_COase_ligase"/>
</dbReference>
<dbReference type="Proteomes" id="UP001202717">
    <property type="component" value="Chromosome"/>
</dbReference>
<dbReference type="NCBIfam" id="TIGR00121">
    <property type="entry name" value="birA_ligase"/>
    <property type="match status" value="1"/>
</dbReference>
<evidence type="ECO:0000259" key="2">
    <source>
        <dbReference type="PROSITE" id="PS51733"/>
    </source>
</evidence>
<dbReference type="PANTHER" id="PTHR12835">
    <property type="entry name" value="BIOTIN PROTEIN LIGASE"/>
    <property type="match status" value="1"/>
</dbReference>
<keyword evidence="1 3" id="KW-0436">Ligase</keyword>
<accession>A0ABY7RZQ6</accession>